<evidence type="ECO:0000313" key="2">
    <source>
        <dbReference type="EMBL" id="MBB5293754.1"/>
    </source>
</evidence>
<protein>
    <submittedName>
        <fullName evidence="3">SAVED domain-containing protein</fullName>
    </submittedName>
</protein>
<proteinExistence type="predicted"/>
<dbReference type="RefSeq" id="WP_129117587.1">
    <property type="nucleotide sequence ID" value="NZ_BSUI01000040.1"/>
</dbReference>
<dbReference type="Pfam" id="PF18145">
    <property type="entry name" value="SAVED"/>
    <property type="match status" value="1"/>
</dbReference>
<evidence type="ECO:0000313" key="5">
    <source>
        <dbReference type="Proteomes" id="UP000536909"/>
    </source>
</evidence>
<keyword evidence="5" id="KW-1185">Reference proteome</keyword>
<dbReference type="NCBIfam" id="NF033611">
    <property type="entry name" value="SAVED"/>
    <property type="match status" value="1"/>
</dbReference>
<reference evidence="2 5" key="2">
    <citation type="submission" date="2020-08" db="EMBL/GenBank/DDBJ databases">
        <title>Genomic Encyclopedia of Type Strains, Phase IV (KMG-IV): sequencing the most valuable type-strain genomes for metagenomic binning, comparative biology and taxonomic classification.</title>
        <authorList>
            <person name="Goeker M."/>
        </authorList>
    </citation>
    <scope>NUCLEOTIDE SEQUENCE [LARGE SCALE GENOMIC DNA]</scope>
    <source>
        <strain evidence="2 5">DSM 105434</strain>
    </source>
</reference>
<dbReference type="Proteomes" id="UP000536909">
    <property type="component" value="Unassembled WGS sequence"/>
</dbReference>
<dbReference type="EMBL" id="JACHFV010000002">
    <property type="protein sequence ID" value="MBB5293754.1"/>
    <property type="molecule type" value="Genomic_DNA"/>
</dbReference>
<name>A0AAJ5F910_9DEIO</name>
<dbReference type="AlphaFoldDB" id="A0AAJ5F910"/>
<sequence length="393" mass="44793">MTWEPPKTITKEVKGHTNLNEFNTIRLWVAAGGRCEICNDLLTESPMTFEPLNRAERAHIVGQGGPKAPRHHPIDSRQKADSIDNIMLLCFDCHHEIDSRPNDPKFSTEALKGIKQQHEERIWYLTSLKPKRTHIVAFRTYIQQTQSEDAQQQVTNLDASQMRDAVLPDFFPDQAKPSRLTLPLTTEESPEHWAELRKLITRRWAGLDLDDVEHLSIFCLGKMPAIAYFGSVVGSTRPLRVMNVQDGSPTRWKEAAQVADDFTYEVDSLPDTEGVSEVVLCLSMSGLITTSQFGPDVPTDTPVIHIRTPERHRHKHFLIAEKQLKHFRREFSLLLSAIQSRYGQNCIIHLLMAAPTPIVFEVGRQHQKNHHPPLRLYNCVGHIFSPAFDLKSL</sequence>
<gene>
    <name evidence="3" type="ORF">FCS05_03740</name>
    <name evidence="2" type="ORF">HNQ10_000567</name>
</gene>
<dbReference type="EMBL" id="VBRC01000002">
    <property type="protein sequence ID" value="TLK30876.1"/>
    <property type="molecule type" value="Genomic_DNA"/>
</dbReference>
<evidence type="ECO:0000313" key="3">
    <source>
        <dbReference type="EMBL" id="TLK30876.1"/>
    </source>
</evidence>
<accession>A0AAJ5F910</accession>
<evidence type="ECO:0000313" key="4">
    <source>
        <dbReference type="Proteomes" id="UP000308000"/>
    </source>
</evidence>
<feature type="domain" description="SMODS-associated and fused to various effectors" evidence="1">
    <location>
        <begin position="213"/>
        <end position="389"/>
    </location>
</feature>
<organism evidence="3 4">
    <name type="scientific">Deinococcus metallilatus</name>
    <dbReference type="NCBI Taxonomy" id="1211322"/>
    <lineage>
        <taxon>Bacteria</taxon>
        <taxon>Thermotogati</taxon>
        <taxon>Deinococcota</taxon>
        <taxon>Deinococci</taxon>
        <taxon>Deinococcales</taxon>
        <taxon>Deinococcaceae</taxon>
        <taxon>Deinococcus</taxon>
    </lineage>
</organism>
<dbReference type="InterPro" id="IPR040836">
    <property type="entry name" value="SAVED"/>
</dbReference>
<comment type="caution">
    <text evidence="3">The sequence shown here is derived from an EMBL/GenBank/DDBJ whole genome shotgun (WGS) entry which is preliminary data.</text>
</comment>
<reference evidence="3 4" key="1">
    <citation type="submission" date="2019-04" db="EMBL/GenBank/DDBJ databases">
        <title>Deinococcus metalilatus MA1002 mutant No.5.</title>
        <authorList>
            <person name="Park W."/>
            <person name="Park C."/>
        </authorList>
    </citation>
    <scope>NUCLEOTIDE SEQUENCE [LARGE SCALE GENOMIC DNA]</scope>
    <source>
        <strain evidence="3 4">MA1002-m5</strain>
    </source>
</reference>
<dbReference type="Proteomes" id="UP000308000">
    <property type="component" value="Unassembled WGS sequence"/>
</dbReference>
<evidence type="ECO:0000259" key="1">
    <source>
        <dbReference type="Pfam" id="PF18145"/>
    </source>
</evidence>